<evidence type="ECO:0000256" key="8">
    <source>
        <dbReference type="ARBA" id="ARBA00022723"/>
    </source>
</evidence>
<feature type="binding site" evidence="14">
    <location>
        <begin position="139"/>
        <end position="142"/>
    </location>
    <ligand>
        <name>substrate</name>
    </ligand>
</feature>
<evidence type="ECO:0000256" key="11">
    <source>
        <dbReference type="PIRNR" id="PIRNR001461"/>
    </source>
</evidence>
<keyword evidence="8 10" id="KW-0479">Metal-binding</keyword>
<dbReference type="GO" id="GO:0019323">
    <property type="term" value="P:pentose catabolic process"/>
    <property type="evidence" value="ECO:0007669"/>
    <property type="project" value="UniProtKB-UniRule"/>
</dbReference>
<dbReference type="NCBIfam" id="NF004076">
    <property type="entry name" value="PRK05581.1-4"/>
    <property type="match status" value="1"/>
</dbReference>
<comment type="cofactor">
    <cofactor evidence="3">
        <name>Co(2+)</name>
        <dbReference type="ChEBI" id="CHEBI:48828"/>
    </cofactor>
</comment>
<dbReference type="FunFam" id="3.20.20.70:FF:000004">
    <property type="entry name" value="Ribulose-phosphate 3-epimerase"/>
    <property type="match status" value="1"/>
</dbReference>
<gene>
    <name evidence="10" type="primary">rpe</name>
    <name evidence="15" type="ORF">LIP_1601</name>
</gene>
<dbReference type="Pfam" id="PF00834">
    <property type="entry name" value="Ribul_P_3_epim"/>
    <property type="match status" value="1"/>
</dbReference>
<comment type="cofactor">
    <cofactor evidence="2">
        <name>Mn(2+)</name>
        <dbReference type="ChEBI" id="CHEBI:29035"/>
    </cofactor>
</comment>
<feature type="binding site" evidence="10 13">
    <location>
        <position position="30"/>
    </location>
    <ligand>
        <name>a divalent metal cation</name>
        <dbReference type="ChEBI" id="CHEBI:60240"/>
    </ligand>
</feature>
<evidence type="ECO:0000256" key="5">
    <source>
        <dbReference type="ARBA" id="ARBA00001954"/>
    </source>
</evidence>
<feature type="binding site" evidence="10 14">
    <location>
        <position position="7"/>
    </location>
    <ligand>
        <name>substrate</name>
    </ligand>
</feature>
<protein>
    <recommendedName>
        <fullName evidence="7 10">Ribulose-phosphate 3-epimerase</fullName>
        <ecNumber evidence="7 10">5.1.3.1</ecNumber>
    </recommendedName>
</protein>
<dbReference type="PIRSF" id="PIRSF001461">
    <property type="entry name" value="RPE"/>
    <property type="match status" value="1"/>
</dbReference>
<reference evidence="16" key="1">
    <citation type="submission" date="2015-07" db="EMBL/GenBank/DDBJ databases">
        <title>Complete genome sequence and phylogenetic analysis of Limnochorda pilosa.</title>
        <authorList>
            <person name="Watanabe M."/>
            <person name="Kojima H."/>
            <person name="Fukui M."/>
        </authorList>
    </citation>
    <scope>NUCLEOTIDE SEQUENCE [LARGE SCALE GENOMIC DNA]</scope>
    <source>
        <strain evidence="16">HC45</strain>
    </source>
</reference>
<comment type="function">
    <text evidence="10">Catalyzes the reversible epimerization of D-ribulose 5-phosphate to D-xylulose 5-phosphate.</text>
</comment>
<dbReference type="HAMAP" id="MF_02227">
    <property type="entry name" value="RPE"/>
    <property type="match status" value="1"/>
</dbReference>
<evidence type="ECO:0000313" key="15">
    <source>
        <dbReference type="EMBL" id="BAS27447.1"/>
    </source>
</evidence>
<comment type="pathway">
    <text evidence="10">Carbohydrate degradation.</text>
</comment>
<feature type="active site" description="Proton acceptor" evidence="10 12">
    <location>
        <position position="32"/>
    </location>
</feature>
<dbReference type="GO" id="GO:0004750">
    <property type="term" value="F:D-ribulose-phosphate 3-epimerase activity"/>
    <property type="evidence" value="ECO:0007669"/>
    <property type="project" value="UniProtKB-UniRule"/>
</dbReference>
<dbReference type="PATRIC" id="fig|1555112.3.peg.1633"/>
<evidence type="ECO:0000313" key="16">
    <source>
        <dbReference type="Proteomes" id="UP000065807"/>
    </source>
</evidence>
<dbReference type="STRING" id="1555112.LIP_1601"/>
<evidence type="ECO:0000256" key="12">
    <source>
        <dbReference type="PIRSR" id="PIRSR001461-1"/>
    </source>
</evidence>
<feature type="binding site" evidence="14">
    <location>
        <position position="174"/>
    </location>
    <ligand>
        <name>substrate</name>
    </ligand>
</feature>
<comment type="caution">
    <text evidence="10">Lacks conserved residue(s) required for the propagation of feature annotation.</text>
</comment>
<evidence type="ECO:0000256" key="10">
    <source>
        <dbReference type="HAMAP-Rule" id="MF_02227"/>
    </source>
</evidence>
<comment type="cofactor">
    <cofactor evidence="10 13">
        <name>a divalent metal cation</name>
        <dbReference type="ChEBI" id="CHEBI:60240"/>
    </cofactor>
    <text evidence="10 13">Binds 1 divalent metal cation per subunit.</text>
</comment>
<keyword evidence="13" id="KW-0170">Cobalt</keyword>
<proteinExistence type="inferred from homology"/>
<dbReference type="InterPro" id="IPR026019">
    <property type="entry name" value="Ribul_P_3_epim"/>
</dbReference>
<evidence type="ECO:0000256" key="14">
    <source>
        <dbReference type="PIRSR" id="PIRSR001461-3"/>
    </source>
</evidence>
<evidence type="ECO:0000256" key="3">
    <source>
        <dbReference type="ARBA" id="ARBA00001941"/>
    </source>
</evidence>
<dbReference type="SUPFAM" id="SSF51366">
    <property type="entry name" value="Ribulose-phoshate binding barrel"/>
    <property type="match status" value="1"/>
</dbReference>
<comment type="similarity">
    <text evidence="6 10 11">Belongs to the ribulose-phosphate 3-epimerase family.</text>
</comment>
<name>A0A0K2SKA3_LIMPI</name>
<dbReference type="GO" id="GO:0005737">
    <property type="term" value="C:cytoplasm"/>
    <property type="evidence" value="ECO:0007669"/>
    <property type="project" value="UniProtKB-ARBA"/>
</dbReference>
<evidence type="ECO:0000256" key="9">
    <source>
        <dbReference type="ARBA" id="ARBA00023235"/>
    </source>
</evidence>
<accession>A0A0K2SKA3</accession>
<feature type="active site" description="Proton donor" evidence="10 12">
    <location>
        <position position="172"/>
    </location>
</feature>
<comment type="cofactor">
    <cofactor evidence="4">
        <name>Zn(2+)</name>
        <dbReference type="ChEBI" id="CHEBI:29105"/>
    </cofactor>
</comment>
<feature type="binding site" evidence="10 13">
    <location>
        <position position="172"/>
    </location>
    <ligand>
        <name>a divalent metal cation</name>
        <dbReference type="ChEBI" id="CHEBI:60240"/>
    </ligand>
</feature>
<reference evidence="16" key="2">
    <citation type="journal article" date="2016" name="Int. J. Syst. Evol. Microbiol.">
        <title>Complete genome sequence and cell structure of Limnochorda pilosa, a Gram-negative spore-former within the phylum Firmicutes.</title>
        <authorList>
            <person name="Watanabe M."/>
            <person name="Kojima H."/>
            <person name="Fukui M."/>
        </authorList>
    </citation>
    <scope>NUCLEOTIDE SEQUENCE [LARGE SCALE GENOMIC DNA]</scope>
    <source>
        <strain evidence="16">HC45</strain>
    </source>
</reference>
<dbReference type="GO" id="GO:0006098">
    <property type="term" value="P:pentose-phosphate shunt"/>
    <property type="evidence" value="ECO:0007669"/>
    <property type="project" value="UniProtKB-UniRule"/>
</dbReference>
<dbReference type="Proteomes" id="UP000065807">
    <property type="component" value="Chromosome"/>
</dbReference>
<dbReference type="CDD" id="cd00429">
    <property type="entry name" value="RPE"/>
    <property type="match status" value="1"/>
</dbReference>
<evidence type="ECO:0000256" key="13">
    <source>
        <dbReference type="PIRSR" id="PIRSR001461-2"/>
    </source>
</evidence>
<keyword evidence="13" id="KW-0464">Manganese</keyword>
<dbReference type="PROSITE" id="PS01085">
    <property type="entry name" value="RIBUL_P_3_EPIMER_1"/>
    <property type="match status" value="1"/>
</dbReference>
<feature type="binding site" evidence="10 13">
    <location>
        <position position="32"/>
    </location>
    <ligand>
        <name>a divalent metal cation</name>
        <dbReference type="ChEBI" id="CHEBI:60240"/>
    </ligand>
</feature>
<dbReference type="InterPro" id="IPR000056">
    <property type="entry name" value="Ribul_P_3_epim-like"/>
</dbReference>
<dbReference type="EC" id="5.1.3.1" evidence="7 10"/>
<feature type="binding site" evidence="10 14">
    <location>
        <position position="63"/>
    </location>
    <ligand>
        <name>substrate</name>
    </ligand>
</feature>
<evidence type="ECO:0000256" key="1">
    <source>
        <dbReference type="ARBA" id="ARBA00001782"/>
    </source>
</evidence>
<feature type="binding site" evidence="10 14">
    <location>
        <begin position="194"/>
        <end position="195"/>
    </location>
    <ligand>
        <name>substrate</name>
    </ligand>
</feature>
<evidence type="ECO:0000256" key="4">
    <source>
        <dbReference type="ARBA" id="ARBA00001947"/>
    </source>
</evidence>
<keyword evidence="13" id="KW-0862">Zinc</keyword>
<dbReference type="NCBIfam" id="TIGR01163">
    <property type="entry name" value="rpe"/>
    <property type="match status" value="1"/>
</dbReference>
<comment type="catalytic activity">
    <reaction evidence="1 10 11">
        <text>D-ribulose 5-phosphate = D-xylulose 5-phosphate</text>
        <dbReference type="Rhea" id="RHEA:13677"/>
        <dbReference type="ChEBI" id="CHEBI:57737"/>
        <dbReference type="ChEBI" id="CHEBI:58121"/>
        <dbReference type="EC" id="5.1.3.1"/>
    </reaction>
</comment>
<keyword evidence="9 10" id="KW-0413">Isomerase</keyword>
<dbReference type="GO" id="GO:0046872">
    <property type="term" value="F:metal ion binding"/>
    <property type="evidence" value="ECO:0007669"/>
    <property type="project" value="UniProtKB-UniRule"/>
</dbReference>
<dbReference type="AlphaFoldDB" id="A0A0K2SKA3"/>
<sequence length="224" mass="23572">MIWMAPSLLAADPAHLGDAAAAVPDADWLHIDVMDGHFVPNLTFGPPLVQALSRRARPPLDLHLMIEAPERSVEQYVRAGARRIAVHAEAAGHLHRLLQTLGSLGVERAVAINPATPPEAVEWVLDECEAILVMTVNPGWGGQRLIPSTLRKVERLRATLDSRGLDRRIVVDGGIDLETVAAAVRAGADTLVAGSAVFGSGDPAGALARLRAAAEGALSPGKSN</sequence>
<dbReference type="InterPro" id="IPR013785">
    <property type="entry name" value="Aldolase_TIM"/>
</dbReference>
<evidence type="ECO:0000256" key="7">
    <source>
        <dbReference type="ARBA" id="ARBA00013188"/>
    </source>
</evidence>
<keyword evidence="10 11" id="KW-0119">Carbohydrate metabolism</keyword>
<dbReference type="KEGG" id="lpil:LIP_1601"/>
<dbReference type="PANTHER" id="PTHR11749">
    <property type="entry name" value="RIBULOSE-5-PHOSPHATE-3-EPIMERASE"/>
    <property type="match status" value="1"/>
</dbReference>
<evidence type="ECO:0000256" key="6">
    <source>
        <dbReference type="ARBA" id="ARBA00009541"/>
    </source>
</evidence>
<organism evidence="15 16">
    <name type="scientific">Limnochorda pilosa</name>
    <dbReference type="NCBI Taxonomy" id="1555112"/>
    <lineage>
        <taxon>Bacteria</taxon>
        <taxon>Bacillati</taxon>
        <taxon>Bacillota</taxon>
        <taxon>Limnochordia</taxon>
        <taxon>Limnochordales</taxon>
        <taxon>Limnochordaceae</taxon>
        <taxon>Limnochorda</taxon>
    </lineage>
</organism>
<dbReference type="InterPro" id="IPR011060">
    <property type="entry name" value="RibuloseP-bd_barrel"/>
</dbReference>
<feature type="binding site" evidence="10">
    <location>
        <begin position="172"/>
        <end position="174"/>
    </location>
    <ligand>
        <name>substrate</name>
    </ligand>
</feature>
<feature type="binding site" evidence="10 13">
    <location>
        <position position="63"/>
    </location>
    <ligand>
        <name>a divalent metal cation</name>
        <dbReference type="ChEBI" id="CHEBI:60240"/>
    </ligand>
</feature>
<keyword evidence="16" id="KW-1185">Reference proteome</keyword>
<dbReference type="EMBL" id="AP014924">
    <property type="protein sequence ID" value="BAS27447.1"/>
    <property type="molecule type" value="Genomic_DNA"/>
</dbReference>
<evidence type="ECO:0000256" key="2">
    <source>
        <dbReference type="ARBA" id="ARBA00001936"/>
    </source>
</evidence>
<dbReference type="Gene3D" id="3.20.20.70">
    <property type="entry name" value="Aldolase class I"/>
    <property type="match status" value="1"/>
</dbReference>
<comment type="cofactor">
    <cofactor evidence="5">
        <name>Fe(2+)</name>
        <dbReference type="ChEBI" id="CHEBI:29033"/>
    </cofactor>
</comment>